<keyword evidence="2" id="KW-1185">Reference proteome</keyword>
<dbReference type="EMBL" id="LR746275">
    <property type="protein sequence ID" value="CAA7405914.1"/>
    <property type="molecule type" value="Genomic_DNA"/>
</dbReference>
<evidence type="ECO:0000313" key="2">
    <source>
        <dbReference type="Proteomes" id="UP000663760"/>
    </source>
</evidence>
<accession>A0A7I8L9H2</accession>
<sequence length="117" mass="12687">MDATTVRPSRAIWRRVSATKNADALSRPLVGSSRKISGGRVSISSAMARRFFSPPLIPRRCQLPMGRSAHSTRPISSSVLSTTVVTSFPGTRSRAEYATVSRTVSVPRNVFSCVTYA</sequence>
<dbReference type="Proteomes" id="UP000663760">
    <property type="component" value="Chromosome 12"/>
</dbReference>
<gene>
    <name evidence="1" type="ORF">SI8410_12016592</name>
</gene>
<organism evidence="1 2">
    <name type="scientific">Spirodela intermedia</name>
    <name type="common">Intermediate duckweed</name>
    <dbReference type="NCBI Taxonomy" id="51605"/>
    <lineage>
        <taxon>Eukaryota</taxon>
        <taxon>Viridiplantae</taxon>
        <taxon>Streptophyta</taxon>
        <taxon>Embryophyta</taxon>
        <taxon>Tracheophyta</taxon>
        <taxon>Spermatophyta</taxon>
        <taxon>Magnoliopsida</taxon>
        <taxon>Liliopsida</taxon>
        <taxon>Araceae</taxon>
        <taxon>Lemnoideae</taxon>
        <taxon>Spirodela</taxon>
    </lineage>
</organism>
<protein>
    <submittedName>
        <fullName evidence="1">Uncharacterized protein</fullName>
    </submittedName>
</protein>
<proteinExistence type="predicted"/>
<evidence type="ECO:0000313" key="1">
    <source>
        <dbReference type="EMBL" id="CAA7405914.1"/>
    </source>
</evidence>
<dbReference type="AlphaFoldDB" id="A0A7I8L9H2"/>
<name>A0A7I8L9H2_SPIIN</name>
<reference evidence="1" key="1">
    <citation type="submission" date="2020-02" db="EMBL/GenBank/DDBJ databases">
        <authorList>
            <person name="Scholz U."/>
            <person name="Mascher M."/>
            <person name="Fiebig A."/>
        </authorList>
    </citation>
    <scope>NUCLEOTIDE SEQUENCE</scope>
</reference>